<reference evidence="1" key="1">
    <citation type="submission" date="2010-06" db="EMBL/GenBank/DDBJ databases">
        <authorList>
            <person name="Muzny D."/>
            <person name="Qin X."/>
            <person name="Buhay C."/>
            <person name="Dugan-Rocha S."/>
            <person name="Ding Y."/>
            <person name="Chen G."/>
            <person name="Hawes A."/>
            <person name="Holder M."/>
            <person name="Jhangiani S."/>
            <person name="Johnson A."/>
            <person name="Khan Z."/>
            <person name="Li Z."/>
            <person name="Liu W."/>
            <person name="Liu X."/>
            <person name="Perez L."/>
            <person name="Shen H."/>
            <person name="Wang Q."/>
            <person name="Watt J."/>
            <person name="Xi L."/>
            <person name="Xin Y."/>
            <person name="Zhou J."/>
            <person name="Deng J."/>
            <person name="Jiang H."/>
            <person name="Liu Y."/>
            <person name="Qu J."/>
            <person name="Song X.-Z."/>
            <person name="Zhang L."/>
            <person name="Villasana D."/>
            <person name="Johnson A."/>
            <person name="Liu J."/>
            <person name="Liyanage D."/>
            <person name="Lorensuhewa L."/>
            <person name="Robinson T."/>
            <person name="Song A."/>
            <person name="Song B.-B."/>
            <person name="Dinh H."/>
            <person name="Thornton R."/>
            <person name="Coyle M."/>
            <person name="Francisco L."/>
            <person name="Jackson L."/>
            <person name="Javaid M."/>
            <person name="Korchina V."/>
            <person name="Kovar C."/>
            <person name="Mata R."/>
            <person name="Mathew T."/>
            <person name="Ngo R."/>
            <person name="Nguyen L."/>
            <person name="Nguyen N."/>
            <person name="Okwuonu G."/>
            <person name="Ongeri F."/>
            <person name="Pham C."/>
            <person name="Simmons D."/>
            <person name="Wilczek-Boney K."/>
            <person name="Hale W."/>
            <person name="Jakkamsetti A."/>
            <person name="Pham P."/>
            <person name="Ruth R."/>
            <person name="San Lucas F."/>
            <person name="Warren J."/>
            <person name="Zhang J."/>
            <person name="Zhao Z."/>
            <person name="Zhou C."/>
            <person name="Zhu D."/>
            <person name="Lee S."/>
            <person name="Bess C."/>
            <person name="Blankenburg K."/>
            <person name="Forbes L."/>
            <person name="Fu Q."/>
            <person name="Gubbala S."/>
            <person name="Hirani K."/>
            <person name="Jayaseelan J.C."/>
            <person name="Lara F."/>
            <person name="Munidasa M."/>
            <person name="Palculict T."/>
            <person name="Patil S."/>
            <person name="Pu L.-L."/>
            <person name="Saada N."/>
            <person name="Tang L."/>
            <person name="Weissenberger G."/>
            <person name="Zhu Y."/>
            <person name="Hemphill L."/>
            <person name="Shang Y."/>
            <person name="Youmans B."/>
            <person name="Ayvaz T."/>
            <person name="Ross M."/>
            <person name="Santibanez J."/>
            <person name="Aqrawi P."/>
            <person name="Gross S."/>
            <person name="Joshi V."/>
            <person name="Fowler G."/>
            <person name="Nazareth L."/>
            <person name="Reid J."/>
            <person name="Worley K."/>
            <person name="Petrosino J."/>
            <person name="Highlander S."/>
            <person name="Gibbs R."/>
        </authorList>
    </citation>
    <scope>NUCLEOTIDE SEQUENCE [LARGE SCALE GENOMIC DNA]</scope>
    <source>
        <strain evidence="1">ATCC 35910</strain>
    </source>
</reference>
<protein>
    <submittedName>
        <fullName evidence="1">Uncharacterized protein</fullName>
    </submittedName>
</protein>
<keyword evidence="2" id="KW-1185">Reference proteome</keyword>
<organism evidence="1 2">
    <name type="scientific">Chryseobacterium gleum ATCC 35910</name>
    <dbReference type="NCBI Taxonomy" id="525257"/>
    <lineage>
        <taxon>Bacteria</taxon>
        <taxon>Pseudomonadati</taxon>
        <taxon>Bacteroidota</taxon>
        <taxon>Flavobacteriia</taxon>
        <taxon>Flavobacteriales</taxon>
        <taxon>Weeksellaceae</taxon>
        <taxon>Chryseobacterium group</taxon>
        <taxon>Chryseobacterium</taxon>
    </lineage>
</organism>
<sequence>MAAEEMNAIWAEIPITARVTVNVPGEKPVKCMKTGHPDNASLWVEAEILAVEALADAFHLPFVKNNLINEQKTGSVTAFGLFFHWETGPCQSIPAVHQIKFHPIHHNCCFATDF</sequence>
<proteinExistence type="predicted"/>
<evidence type="ECO:0000313" key="1">
    <source>
        <dbReference type="EMBL" id="EFK37587.1"/>
    </source>
</evidence>
<comment type="caution">
    <text evidence="1">The sequence shown here is derived from an EMBL/GenBank/DDBJ whole genome shotgun (WGS) entry which is preliminary data.</text>
</comment>
<accession>A0ABP2IUX5</accession>
<name>A0ABP2IUX5_CHRGE</name>
<gene>
    <name evidence="1" type="ORF">HMPREF0204_10360</name>
</gene>
<dbReference type="EMBL" id="ACKQ02000002">
    <property type="protein sequence ID" value="EFK37587.1"/>
    <property type="molecule type" value="Genomic_DNA"/>
</dbReference>
<dbReference type="Proteomes" id="UP000002969">
    <property type="component" value="Unassembled WGS sequence"/>
</dbReference>
<evidence type="ECO:0000313" key="2">
    <source>
        <dbReference type="Proteomes" id="UP000002969"/>
    </source>
</evidence>